<dbReference type="InterPro" id="IPR028354">
    <property type="entry name" value="GPAT_PlsB"/>
</dbReference>
<gene>
    <name evidence="12 14" type="primary">plsB</name>
    <name evidence="14" type="ORF">GCM10007907_08690</name>
</gene>
<sequence>MLKYLGLDRPFLLLAKKLLFSVVRTHVMSDGLQSLGLSPDKPVVYVLQRRFLSNILVLDKEVSAAGLASPLAELTHQGVRESRAFFFTTRAERWFGRSSNVGYSPRLARLVQAARNRADFDVQLVPVSILWGRTPDKESSIWKLIFSESWAPRGSLLQLFTILLHGRQTLVRFGQPISLKELVTDTEDEERALRKIARVFRVHFRQQREMAIGPDLSHRRTQVEGLLETESVRAAISALAAEQGGGASAMLKAEEKARHYAWEIAADYSYPVVRVFHRFLTWVWTRLYDGVELSNFETVTGVAPDHEIVYVPCHRSHIDYLLLSYIVYQQGLMIPHIAAGANLNLPIVGGILRRGGAFFLRRSFKGNPLYGAVFNEYLHMVIARGNPIEYFVEGGRSRTGRLLQPRPGMLAMTVQSFLRDSNRPIVFIPVYIGYEKLFEGRSYVGELMGKPKQKESLFSLLMSVRELKKNFGKVHVNFGEPIKLAEVLGQSHPEWRNEPPLEESRPAWFTQGIRELGQRIADGLNSAAVANPVNLVSLALLATPRHAMDEDQLVAQLDGYRRLLSAVPYAARSQLTAMDGRAMVDHCEKLRLIQRHPHALGDVMHFYPEDAVLCSYMRNNVLHCVALPGLIACLFSRNASLSREQLANLTRTVYPFLRAELYLRWQPDELEAALDSYLAALVEMGWLSSSPGREGIFHAPNLNSDEYAQLALLGQAVRPALVRYFISLSVLTQQGSGVVSTDELEGLCHLLAQRLSLLREFNAPEFFDRAIFRTFITTLKQAGLAAEDEAGKLTFNGAVRSAAAESRYVLSPDVRQSVLHLTRLDRPTVEQALARLASKS</sequence>
<evidence type="ECO:0000256" key="2">
    <source>
        <dbReference type="ARBA" id="ARBA00004765"/>
    </source>
</evidence>
<evidence type="ECO:0000256" key="6">
    <source>
        <dbReference type="ARBA" id="ARBA00013432"/>
    </source>
</evidence>
<dbReference type="NCBIfam" id="NF003441">
    <property type="entry name" value="PRK04974.1"/>
    <property type="match status" value="1"/>
</dbReference>
<evidence type="ECO:0000256" key="10">
    <source>
        <dbReference type="ARBA" id="ARBA00023315"/>
    </source>
</evidence>
<dbReference type="Pfam" id="PF01553">
    <property type="entry name" value="Acyltransferase"/>
    <property type="match status" value="1"/>
</dbReference>
<evidence type="ECO:0000313" key="15">
    <source>
        <dbReference type="Proteomes" id="UP001156706"/>
    </source>
</evidence>
<dbReference type="HAMAP" id="MF_00393">
    <property type="entry name" value="Glyc3P_acyltrans"/>
    <property type="match status" value="1"/>
</dbReference>
<evidence type="ECO:0000256" key="11">
    <source>
        <dbReference type="ARBA" id="ARBA00048427"/>
    </source>
</evidence>
<comment type="subcellular location">
    <subcellularLocation>
        <location evidence="1 12">Cell membrane</location>
        <topology evidence="1 12">Peripheral membrane protein</topology>
        <orientation evidence="1 12">Cytoplasmic side</orientation>
    </subcellularLocation>
</comment>
<dbReference type="PANTHER" id="PTHR12563">
    <property type="entry name" value="GLYCEROL-3-PHOSPHATE ACYLTRANSFERASE"/>
    <property type="match status" value="1"/>
</dbReference>
<dbReference type="CDD" id="cd07993">
    <property type="entry name" value="LPLAT_DHAPAT-like"/>
    <property type="match status" value="1"/>
</dbReference>
<proteinExistence type="inferred from homology"/>
<dbReference type="EC" id="2.3.1.15" evidence="5 12"/>
<keyword evidence="9 12" id="KW-0472">Membrane</keyword>
<keyword evidence="12" id="KW-0594">Phospholipid biosynthesis</keyword>
<dbReference type="Pfam" id="PF19277">
    <property type="entry name" value="GPAT_C"/>
    <property type="match status" value="1"/>
</dbReference>
<dbReference type="PANTHER" id="PTHR12563:SF17">
    <property type="entry name" value="DIHYDROXYACETONE PHOSPHATE ACYLTRANSFERASE"/>
    <property type="match status" value="1"/>
</dbReference>
<evidence type="ECO:0000259" key="13">
    <source>
        <dbReference type="SMART" id="SM00563"/>
    </source>
</evidence>
<evidence type="ECO:0000256" key="9">
    <source>
        <dbReference type="ARBA" id="ARBA00023136"/>
    </source>
</evidence>
<comment type="catalytic activity">
    <reaction evidence="11 12">
        <text>sn-glycerol 3-phosphate + an acyl-CoA = a 1-acyl-sn-glycero-3-phosphate + CoA</text>
        <dbReference type="Rhea" id="RHEA:15325"/>
        <dbReference type="ChEBI" id="CHEBI:57287"/>
        <dbReference type="ChEBI" id="CHEBI:57597"/>
        <dbReference type="ChEBI" id="CHEBI:57970"/>
        <dbReference type="ChEBI" id="CHEBI:58342"/>
        <dbReference type="EC" id="2.3.1.15"/>
    </reaction>
</comment>
<keyword evidence="8 12" id="KW-0808">Transferase</keyword>
<keyword evidence="12" id="KW-0444">Lipid biosynthesis</keyword>
<evidence type="ECO:0000256" key="5">
    <source>
        <dbReference type="ARBA" id="ARBA00013113"/>
    </source>
</evidence>
<dbReference type="NCBIfam" id="TIGR03703">
    <property type="entry name" value="plsB"/>
    <property type="match status" value="1"/>
</dbReference>
<comment type="pathway">
    <text evidence="3">Lipid metabolism.</text>
</comment>
<protein>
    <recommendedName>
        <fullName evidence="6 12">Glycerol-3-phosphate acyltransferase</fullName>
        <shortName evidence="12">GPAT</shortName>
        <ecNumber evidence="5 12">2.3.1.15</ecNumber>
    </recommendedName>
</protein>
<dbReference type="InterPro" id="IPR045520">
    <property type="entry name" value="GPAT/DHAPAT_C"/>
</dbReference>
<comment type="caution">
    <text evidence="14">The sequence shown here is derived from an EMBL/GenBank/DDBJ whole genome shotgun (WGS) entry which is preliminary data.</text>
</comment>
<accession>A0ABQ5YDW4</accession>
<keyword evidence="15" id="KW-1185">Reference proteome</keyword>
<evidence type="ECO:0000313" key="14">
    <source>
        <dbReference type="EMBL" id="GLR12079.1"/>
    </source>
</evidence>
<keyword evidence="7 12" id="KW-1003">Cell membrane</keyword>
<keyword evidence="12" id="KW-0443">Lipid metabolism</keyword>
<comment type="similarity">
    <text evidence="4 12">Belongs to the GPAT/DAPAT family.</text>
</comment>
<dbReference type="PIRSF" id="PIRSF000437">
    <property type="entry name" value="GPAT_DHAPAT"/>
    <property type="match status" value="1"/>
</dbReference>
<dbReference type="InterPro" id="IPR022284">
    <property type="entry name" value="GPAT/DHAPAT"/>
</dbReference>
<organism evidence="14 15">
    <name type="scientific">Chitinimonas prasina</name>
    <dbReference type="NCBI Taxonomy" id="1434937"/>
    <lineage>
        <taxon>Bacteria</taxon>
        <taxon>Pseudomonadati</taxon>
        <taxon>Pseudomonadota</taxon>
        <taxon>Betaproteobacteria</taxon>
        <taxon>Neisseriales</taxon>
        <taxon>Chitinibacteraceae</taxon>
        <taxon>Chitinimonas</taxon>
    </lineage>
</organism>
<dbReference type="Proteomes" id="UP001156706">
    <property type="component" value="Unassembled WGS sequence"/>
</dbReference>
<feature type="short sequence motif" description="HXXXXD motif" evidence="12">
    <location>
        <begin position="313"/>
        <end position="318"/>
    </location>
</feature>
<reference evidence="15" key="1">
    <citation type="journal article" date="2019" name="Int. J. Syst. Evol. Microbiol.">
        <title>The Global Catalogue of Microorganisms (GCM) 10K type strain sequencing project: providing services to taxonomists for standard genome sequencing and annotation.</title>
        <authorList>
            <consortium name="The Broad Institute Genomics Platform"/>
            <consortium name="The Broad Institute Genome Sequencing Center for Infectious Disease"/>
            <person name="Wu L."/>
            <person name="Ma J."/>
        </authorList>
    </citation>
    <scope>NUCLEOTIDE SEQUENCE [LARGE SCALE GENOMIC DNA]</scope>
    <source>
        <strain evidence="15">NBRC 110044</strain>
    </source>
</reference>
<dbReference type="SUPFAM" id="SSF69593">
    <property type="entry name" value="Glycerol-3-phosphate (1)-acyltransferase"/>
    <property type="match status" value="1"/>
</dbReference>
<evidence type="ECO:0000256" key="3">
    <source>
        <dbReference type="ARBA" id="ARBA00005189"/>
    </source>
</evidence>
<dbReference type="PIRSF" id="PIRSF500064">
    <property type="entry name" value="GPAT"/>
    <property type="match status" value="1"/>
</dbReference>
<keyword evidence="10 12" id="KW-0012">Acyltransferase</keyword>
<name>A0ABQ5YDW4_9NEIS</name>
<evidence type="ECO:0000256" key="7">
    <source>
        <dbReference type="ARBA" id="ARBA00022475"/>
    </source>
</evidence>
<dbReference type="InterPro" id="IPR002123">
    <property type="entry name" value="Plipid/glycerol_acylTrfase"/>
</dbReference>
<comment type="pathway">
    <text evidence="2 12">Phospholipid metabolism; CDP-diacylglycerol biosynthesis; CDP-diacylglycerol from sn-glycerol 3-phosphate: step 1/3.</text>
</comment>
<evidence type="ECO:0000256" key="1">
    <source>
        <dbReference type="ARBA" id="ARBA00004413"/>
    </source>
</evidence>
<dbReference type="GO" id="GO:0016746">
    <property type="term" value="F:acyltransferase activity"/>
    <property type="evidence" value="ECO:0007669"/>
    <property type="project" value="UniProtKB-KW"/>
</dbReference>
<comment type="domain">
    <text evidence="12">The HXXXXD motif is essential for acyltransferase activity and may constitute the binding site for the phosphate moiety of the glycerol-3-phosphate.</text>
</comment>
<evidence type="ECO:0000256" key="12">
    <source>
        <dbReference type="HAMAP-Rule" id="MF_00393"/>
    </source>
</evidence>
<dbReference type="SMART" id="SM00563">
    <property type="entry name" value="PlsC"/>
    <property type="match status" value="1"/>
</dbReference>
<dbReference type="EMBL" id="BSOG01000001">
    <property type="protein sequence ID" value="GLR12079.1"/>
    <property type="molecule type" value="Genomic_DNA"/>
</dbReference>
<evidence type="ECO:0000256" key="8">
    <source>
        <dbReference type="ARBA" id="ARBA00022679"/>
    </source>
</evidence>
<evidence type="ECO:0000256" key="4">
    <source>
        <dbReference type="ARBA" id="ARBA00007937"/>
    </source>
</evidence>
<dbReference type="InterPro" id="IPR041728">
    <property type="entry name" value="GPAT/DHAPAT_LPLAT"/>
</dbReference>
<keyword evidence="12" id="KW-1208">Phospholipid metabolism</keyword>
<feature type="domain" description="Phospholipid/glycerol acyltransferase" evidence="13">
    <location>
        <begin position="308"/>
        <end position="435"/>
    </location>
</feature>